<evidence type="ECO:0000313" key="5">
    <source>
        <dbReference type="Proteomes" id="UP000261212"/>
    </source>
</evidence>
<dbReference type="PROSITE" id="PS51186">
    <property type="entry name" value="GNAT"/>
    <property type="match status" value="1"/>
</dbReference>
<dbReference type="GO" id="GO:0016747">
    <property type="term" value="F:acyltransferase activity, transferring groups other than amino-acyl groups"/>
    <property type="evidence" value="ECO:0007669"/>
    <property type="project" value="InterPro"/>
</dbReference>
<dbReference type="AlphaFoldDB" id="A0A3E3E3R2"/>
<dbReference type="RefSeq" id="WP_117531780.1">
    <property type="nucleotide sequence ID" value="NZ_QUSM01000002.1"/>
</dbReference>
<comment type="caution">
    <text evidence="4">The sequence shown here is derived from an EMBL/GenBank/DDBJ whole genome shotgun (WGS) entry which is preliminary data.</text>
</comment>
<reference evidence="4 5" key="1">
    <citation type="submission" date="2018-08" db="EMBL/GenBank/DDBJ databases">
        <title>A genome reference for cultivated species of the human gut microbiota.</title>
        <authorList>
            <person name="Zou Y."/>
            <person name="Xue W."/>
            <person name="Luo G."/>
        </authorList>
    </citation>
    <scope>NUCLEOTIDE SEQUENCE [LARGE SCALE GENOMIC DNA]</scope>
    <source>
        <strain evidence="4 5">AM25-6</strain>
    </source>
</reference>
<evidence type="ECO:0000256" key="1">
    <source>
        <dbReference type="ARBA" id="ARBA00022679"/>
    </source>
</evidence>
<sequence length="148" mass="17475">MKIIKINKLEEKELNFLLNLWEENVRVTHTFLNENDILKLKPIGKEALKQIQHLFIIKDDDIIKGFMGIENDKIEMLFIEVDSRGNGYGKKLIEYAINNLNIKYVDLNEQNPKSLGFYEYLGFEVFKRNECDDQGNDFPILHLKLKNK</sequence>
<proteinExistence type="predicted"/>
<keyword evidence="1 4" id="KW-0808">Transferase</keyword>
<dbReference type="CDD" id="cd04301">
    <property type="entry name" value="NAT_SF"/>
    <property type="match status" value="1"/>
</dbReference>
<organism evidence="4 5">
    <name type="scientific">Anaerofustis stercorihominis</name>
    <dbReference type="NCBI Taxonomy" id="214853"/>
    <lineage>
        <taxon>Bacteria</taxon>
        <taxon>Bacillati</taxon>
        <taxon>Bacillota</taxon>
        <taxon>Clostridia</taxon>
        <taxon>Eubacteriales</taxon>
        <taxon>Eubacteriaceae</taxon>
        <taxon>Anaerofustis</taxon>
    </lineage>
</organism>
<evidence type="ECO:0000256" key="2">
    <source>
        <dbReference type="ARBA" id="ARBA00023315"/>
    </source>
</evidence>
<gene>
    <name evidence="4" type="ORF">DW687_04215</name>
</gene>
<name>A0A3E3E3R2_9FIRM</name>
<dbReference type="SUPFAM" id="SSF55729">
    <property type="entry name" value="Acyl-CoA N-acyltransferases (Nat)"/>
    <property type="match status" value="1"/>
</dbReference>
<dbReference type="InterPro" id="IPR000182">
    <property type="entry name" value="GNAT_dom"/>
</dbReference>
<dbReference type="EMBL" id="QUSM01000002">
    <property type="protein sequence ID" value="RGD75538.1"/>
    <property type="molecule type" value="Genomic_DNA"/>
</dbReference>
<dbReference type="PANTHER" id="PTHR43800:SF1">
    <property type="entry name" value="PEPTIDYL-LYSINE N-ACETYLTRANSFERASE YJAB"/>
    <property type="match status" value="1"/>
</dbReference>
<accession>A0A3E3E3R2</accession>
<dbReference type="Proteomes" id="UP000261212">
    <property type="component" value="Unassembled WGS sequence"/>
</dbReference>
<protein>
    <submittedName>
        <fullName evidence="4">GNAT family N-acetyltransferase</fullName>
    </submittedName>
</protein>
<keyword evidence="2" id="KW-0012">Acyltransferase</keyword>
<evidence type="ECO:0000259" key="3">
    <source>
        <dbReference type="PROSITE" id="PS51186"/>
    </source>
</evidence>
<dbReference type="Gene3D" id="3.40.630.30">
    <property type="match status" value="1"/>
</dbReference>
<dbReference type="Pfam" id="PF13673">
    <property type="entry name" value="Acetyltransf_10"/>
    <property type="match status" value="1"/>
</dbReference>
<feature type="domain" description="N-acetyltransferase" evidence="3">
    <location>
        <begin position="4"/>
        <end position="147"/>
    </location>
</feature>
<dbReference type="PANTHER" id="PTHR43800">
    <property type="entry name" value="PEPTIDYL-LYSINE N-ACETYLTRANSFERASE YJAB"/>
    <property type="match status" value="1"/>
</dbReference>
<evidence type="ECO:0000313" key="4">
    <source>
        <dbReference type="EMBL" id="RGD75538.1"/>
    </source>
</evidence>
<dbReference type="InterPro" id="IPR016181">
    <property type="entry name" value="Acyl_CoA_acyltransferase"/>
</dbReference>